<accession>A0A9N9JKZ9</accession>
<keyword evidence="2" id="KW-0732">Signal</keyword>
<comment type="caution">
    <text evidence="3">The sequence shown here is derived from an EMBL/GenBank/DDBJ whole genome shotgun (WGS) entry which is preliminary data.</text>
</comment>
<keyword evidence="4" id="KW-1185">Reference proteome</keyword>
<feature type="transmembrane region" description="Helical" evidence="1">
    <location>
        <begin position="233"/>
        <end position="259"/>
    </location>
</feature>
<reference evidence="3" key="1">
    <citation type="submission" date="2021-06" db="EMBL/GenBank/DDBJ databases">
        <authorList>
            <person name="Kallberg Y."/>
            <person name="Tangrot J."/>
            <person name="Rosling A."/>
        </authorList>
    </citation>
    <scope>NUCLEOTIDE SEQUENCE</scope>
    <source>
        <strain evidence="3">FL966</strain>
    </source>
</reference>
<name>A0A9N9JKZ9_9GLOM</name>
<evidence type="ECO:0000256" key="1">
    <source>
        <dbReference type="SAM" id="Phobius"/>
    </source>
</evidence>
<keyword evidence="1" id="KW-0812">Transmembrane</keyword>
<dbReference type="SUPFAM" id="SSF117281">
    <property type="entry name" value="Kelch motif"/>
    <property type="match status" value="1"/>
</dbReference>
<evidence type="ECO:0000256" key="2">
    <source>
        <dbReference type="SAM" id="SignalP"/>
    </source>
</evidence>
<gene>
    <name evidence="3" type="ORF">CPELLU_LOCUS16586</name>
</gene>
<proteinExistence type="predicted"/>
<organism evidence="3 4">
    <name type="scientific">Cetraspora pellucida</name>
    <dbReference type="NCBI Taxonomy" id="1433469"/>
    <lineage>
        <taxon>Eukaryota</taxon>
        <taxon>Fungi</taxon>
        <taxon>Fungi incertae sedis</taxon>
        <taxon>Mucoromycota</taxon>
        <taxon>Glomeromycotina</taxon>
        <taxon>Glomeromycetes</taxon>
        <taxon>Diversisporales</taxon>
        <taxon>Gigasporaceae</taxon>
        <taxon>Cetraspora</taxon>
    </lineage>
</organism>
<feature type="signal peptide" evidence="2">
    <location>
        <begin position="1"/>
        <end position="23"/>
    </location>
</feature>
<keyword evidence="1" id="KW-1133">Transmembrane helix</keyword>
<feature type="chain" id="PRO_5040343942" evidence="2">
    <location>
        <begin position="24"/>
        <end position="283"/>
    </location>
</feature>
<evidence type="ECO:0000313" key="3">
    <source>
        <dbReference type="EMBL" id="CAG8784467.1"/>
    </source>
</evidence>
<keyword evidence="1" id="KW-0472">Membrane</keyword>
<dbReference type="InterPro" id="IPR015915">
    <property type="entry name" value="Kelch-typ_b-propeller"/>
</dbReference>
<dbReference type="OrthoDB" id="2437086at2759"/>
<dbReference type="EMBL" id="CAJVQA010024977">
    <property type="protein sequence ID" value="CAG8784467.1"/>
    <property type="molecule type" value="Genomic_DNA"/>
</dbReference>
<dbReference type="Proteomes" id="UP000789759">
    <property type="component" value="Unassembled WGS sequence"/>
</dbReference>
<dbReference type="Gene3D" id="2.120.10.80">
    <property type="entry name" value="Kelch-type beta propeller"/>
    <property type="match status" value="1"/>
</dbReference>
<protein>
    <submittedName>
        <fullName evidence="3">1938_t:CDS:1</fullName>
    </submittedName>
</protein>
<sequence>MRFILVLITLLLQIFYSGNEVYAFLPAARSGHNAVLIKDRLYCDGGSFTFSSYNFFYLDVSKSFNLINTSSMHWTDLSFVTSYSPTNGASVNNNSIYYFSGDDLLSRVDKFDTLTEQWVTFNFSGINTTLANIFVSYVQGVISKNIIYYFNPYNESTMIMLDISSGYSQGLITTLNIKTFVWANLTALNDGFIPGQKDNYKWVNSYEIYNEIQNGNQSPSSTPSYITTPNETFGIVGGVIGIISGLMGLILVSCICYTYRKNNLHVNHNNGPVADHYPVSMMP</sequence>
<evidence type="ECO:0000313" key="4">
    <source>
        <dbReference type="Proteomes" id="UP000789759"/>
    </source>
</evidence>
<dbReference type="AlphaFoldDB" id="A0A9N9JKZ9"/>